<dbReference type="Proteomes" id="UP001469553">
    <property type="component" value="Unassembled WGS sequence"/>
</dbReference>
<gene>
    <name evidence="1" type="ORF">AMECASPLE_017696</name>
</gene>
<accession>A0ABV0XRL6</accession>
<dbReference type="EMBL" id="JAHRIP010010743">
    <property type="protein sequence ID" value="MEQ2284058.1"/>
    <property type="molecule type" value="Genomic_DNA"/>
</dbReference>
<evidence type="ECO:0000313" key="2">
    <source>
        <dbReference type="Proteomes" id="UP001469553"/>
    </source>
</evidence>
<organism evidence="1 2">
    <name type="scientific">Ameca splendens</name>
    <dbReference type="NCBI Taxonomy" id="208324"/>
    <lineage>
        <taxon>Eukaryota</taxon>
        <taxon>Metazoa</taxon>
        <taxon>Chordata</taxon>
        <taxon>Craniata</taxon>
        <taxon>Vertebrata</taxon>
        <taxon>Euteleostomi</taxon>
        <taxon>Actinopterygii</taxon>
        <taxon>Neopterygii</taxon>
        <taxon>Teleostei</taxon>
        <taxon>Neoteleostei</taxon>
        <taxon>Acanthomorphata</taxon>
        <taxon>Ovalentaria</taxon>
        <taxon>Atherinomorphae</taxon>
        <taxon>Cyprinodontiformes</taxon>
        <taxon>Goodeidae</taxon>
        <taxon>Ameca</taxon>
    </lineage>
</organism>
<name>A0ABV0XRL6_9TELE</name>
<evidence type="ECO:0000313" key="1">
    <source>
        <dbReference type="EMBL" id="MEQ2284058.1"/>
    </source>
</evidence>
<evidence type="ECO:0008006" key="3">
    <source>
        <dbReference type="Google" id="ProtNLM"/>
    </source>
</evidence>
<proteinExistence type="predicted"/>
<keyword evidence="2" id="KW-1185">Reference proteome</keyword>
<reference evidence="1 2" key="1">
    <citation type="submission" date="2021-06" db="EMBL/GenBank/DDBJ databases">
        <authorList>
            <person name="Palmer J.M."/>
        </authorList>
    </citation>
    <scope>NUCLEOTIDE SEQUENCE [LARGE SCALE GENOMIC DNA]</scope>
    <source>
        <strain evidence="1 2">AS_MEX2019</strain>
        <tissue evidence="1">Muscle</tissue>
    </source>
</reference>
<protein>
    <recommendedName>
        <fullName evidence="3">Secreted protein</fullName>
    </recommendedName>
</protein>
<sequence length="105" mass="11780">MIMIEINKPRLHFRPFKVKCFSPGCMFICALLPASCCGSPPTTAASSSPLLNPNKLSPLQPAAVFLDKGLTKKKQKKTNMKIKKISAMRRVFRYFYRASGHFTLS</sequence>
<comment type="caution">
    <text evidence="1">The sequence shown here is derived from an EMBL/GenBank/DDBJ whole genome shotgun (WGS) entry which is preliminary data.</text>
</comment>